<sequence length="65" mass="6963">MKLLNLPHGSWRKSTHSGGDEGDCVEVADLGKHVAVRDSKAPGTGHLTLTRQDFAILLTQLASQP</sequence>
<evidence type="ECO:0000259" key="2">
    <source>
        <dbReference type="Pfam" id="PF04149"/>
    </source>
</evidence>
<dbReference type="EMBL" id="CP059572">
    <property type="protein sequence ID" value="QXJ20764.1"/>
    <property type="molecule type" value="Genomic_DNA"/>
</dbReference>
<organism evidence="3 4">
    <name type="scientific">Actinomadura graeca</name>
    <dbReference type="NCBI Taxonomy" id="2750812"/>
    <lineage>
        <taxon>Bacteria</taxon>
        <taxon>Bacillati</taxon>
        <taxon>Actinomycetota</taxon>
        <taxon>Actinomycetes</taxon>
        <taxon>Streptosporangiales</taxon>
        <taxon>Thermomonosporaceae</taxon>
        <taxon>Actinomadura</taxon>
    </lineage>
</organism>
<feature type="region of interest" description="Disordered" evidence="1">
    <location>
        <begin position="1"/>
        <end position="22"/>
    </location>
</feature>
<evidence type="ECO:0000313" key="4">
    <source>
        <dbReference type="Proteomes" id="UP001049518"/>
    </source>
</evidence>
<dbReference type="RefSeq" id="WP_231333866.1">
    <property type="nucleotide sequence ID" value="NZ_CP059572.1"/>
</dbReference>
<reference evidence="3" key="1">
    <citation type="submission" date="2020-07" db="EMBL/GenBank/DDBJ databases">
        <authorList>
            <person name="Tarantini F.S."/>
            <person name="Hong K.W."/>
            <person name="Chan K.G."/>
        </authorList>
    </citation>
    <scope>NUCLEOTIDE SEQUENCE</scope>
    <source>
        <strain evidence="3">32-07</strain>
    </source>
</reference>
<feature type="domain" description="DUF397" evidence="2">
    <location>
        <begin position="10"/>
        <end position="61"/>
    </location>
</feature>
<dbReference type="Proteomes" id="UP001049518">
    <property type="component" value="Chromosome"/>
</dbReference>
<gene>
    <name evidence="3" type="ORF">AGRA3207_001534</name>
</gene>
<proteinExistence type="predicted"/>
<protein>
    <submittedName>
        <fullName evidence="3">DUF397 domain-containing protein</fullName>
    </submittedName>
</protein>
<dbReference type="InterPro" id="IPR007278">
    <property type="entry name" value="DUF397"/>
</dbReference>
<keyword evidence="4" id="KW-1185">Reference proteome</keyword>
<dbReference type="Pfam" id="PF04149">
    <property type="entry name" value="DUF397"/>
    <property type="match status" value="1"/>
</dbReference>
<accession>A0ABX8QRB6</accession>
<evidence type="ECO:0000313" key="3">
    <source>
        <dbReference type="EMBL" id="QXJ20764.1"/>
    </source>
</evidence>
<name>A0ABX8QRB6_9ACTN</name>
<evidence type="ECO:0000256" key="1">
    <source>
        <dbReference type="SAM" id="MobiDB-lite"/>
    </source>
</evidence>